<reference evidence="1" key="1">
    <citation type="submission" date="2021-02" db="EMBL/GenBank/DDBJ databases">
        <authorList>
            <person name="Dougan E. K."/>
            <person name="Rhodes N."/>
            <person name="Thang M."/>
            <person name="Chan C."/>
        </authorList>
    </citation>
    <scope>NUCLEOTIDE SEQUENCE</scope>
</reference>
<dbReference type="EMBL" id="CAJNNW010024626">
    <property type="protein sequence ID" value="CAE8673452.1"/>
    <property type="molecule type" value="Genomic_DNA"/>
</dbReference>
<dbReference type="Proteomes" id="UP000626109">
    <property type="component" value="Unassembled WGS sequence"/>
</dbReference>
<organism evidence="1 2">
    <name type="scientific">Polarella glacialis</name>
    <name type="common">Dinoflagellate</name>
    <dbReference type="NCBI Taxonomy" id="89957"/>
    <lineage>
        <taxon>Eukaryota</taxon>
        <taxon>Sar</taxon>
        <taxon>Alveolata</taxon>
        <taxon>Dinophyceae</taxon>
        <taxon>Suessiales</taxon>
        <taxon>Suessiaceae</taxon>
        <taxon>Polarella</taxon>
    </lineage>
</organism>
<protein>
    <submittedName>
        <fullName evidence="1">Uncharacterized protein</fullName>
    </submittedName>
</protein>
<accession>A0A813J9X1</accession>
<dbReference type="AlphaFoldDB" id="A0A813J9X1"/>
<proteinExistence type="predicted"/>
<evidence type="ECO:0000313" key="1">
    <source>
        <dbReference type="EMBL" id="CAE8673452.1"/>
    </source>
</evidence>
<comment type="caution">
    <text evidence="1">The sequence shown here is derived from an EMBL/GenBank/DDBJ whole genome shotgun (WGS) entry which is preliminary data.</text>
</comment>
<sequence>MPACAPTEDPPAKAMGAALGRAEWDALAEARASRTAAIEHAADLWEITLCSGCCGVLSLGGLEDTGATYYVPQRRSRPVQQKDEDSTSKRRHLACSDGLLHAMLWQTDTQLRRAATVEMPEPSIRTTDCGQWFEELGIRWPEDVAGLALAELREEFPQLNPEELVTLRSTLTDFESLLTGWIGILPNPKSVKKDELPPVIIYTDASTTYIALAELLAVPIVALAMPELIKGRSLIWFIDNRAAVSCLVKGASRVEDLSELTLLTNLALAALGTRTWYEWVPTLQNVSDPLSRDGWEDQTVKDKVSSGEWSPLELQVPWHLLMDRLDSAQCNIVCGDRFWWAYENALSQARGAEASQQAPVLAAVLAAVPAAAAAGHPDFRAVYHLTPHATKLVSAVVSGSALVRHREFSVYGIESFTRLFSLLDLLKVYSIESLELDVDAAVQKSEALLQKMSALDVRDEPQMQWAALMSSHEDCKERLAQIESLVQRRVEQLSPGDGELRLCRAVRGLCIGAQRTLPRRWALSRET</sequence>
<gene>
    <name evidence="1" type="ORF">PGLA2088_LOCUS18546</name>
</gene>
<evidence type="ECO:0000313" key="2">
    <source>
        <dbReference type="Proteomes" id="UP000626109"/>
    </source>
</evidence>
<name>A0A813J9X1_POLGL</name>